<protein>
    <submittedName>
        <fullName evidence="2">DUF1376 domain-containing protein</fullName>
    </submittedName>
</protein>
<evidence type="ECO:0000313" key="2">
    <source>
        <dbReference type="EMBL" id="MFG1374166.1"/>
    </source>
</evidence>
<keyword evidence="3" id="KW-1185">Reference proteome</keyword>
<dbReference type="RefSeq" id="WP_393993829.1">
    <property type="nucleotide sequence ID" value="NZ_JBAFVH010000010.1"/>
</dbReference>
<dbReference type="InterPro" id="IPR010781">
    <property type="entry name" value="DUF1376"/>
</dbReference>
<organism evidence="2 3">
    <name type="scientific">Xanthobacter oligotrophicus</name>
    <dbReference type="NCBI Taxonomy" id="2607286"/>
    <lineage>
        <taxon>Bacteria</taxon>
        <taxon>Pseudomonadati</taxon>
        <taxon>Pseudomonadota</taxon>
        <taxon>Alphaproteobacteria</taxon>
        <taxon>Hyphomicrobiales</taxon>
        <taxon>Xanthobacteraceae</taxon>
        <taxon>Xanthobacter</taxon>
    </lineage>
</organism>
<proteinExistence type="predicted"/>
<gene>
    <name evidence="2" type="ORF">V5F32_18460</name>
</gene>
<dbReference type="Proteomes" id="UP001604002">
    <property type="component" value="Unassembled WGS sequence"/>
</dbReference>
<comment type="caution">
    <text evidence="2">The sequence shown here is derived from an EMBL/GenBank/DDBJ whole genome shotgun (WGS) entry which is preliminary data.</text>
</comment>
<dbReference type="Pfam" id="PF07120">
    <property type="entry name" value="DUF1376"/>
    <property type="match status" value="1"/>
</dbReference>
<feature type="region of interest" description="Disordered" evidence="1">
    <location>
        <begin position="1"/>
        <end position="26"/>
    </location>
</feature>
<reference evidence="2 3" key="1">
    <citation type="submission" date="2024-02" db="EMBL/GenBank/DDBJ databases">
        <title>Expansion and revision of Xanthobacter and proposal of Roseixanthobacter gen. nov.</title>
        <authorList>
            <person name="Soltysiak M.P.M."/>
            <person name="Jalihal A."/>
            <person name="Ory A."/>
            <person name="Chrisophersen C."/>
            <person name="Lee A.D."/>
            <person name="Boulton J."/>
            <person name="Springer M."/>
        </authorList>
    </citation>
    <scope>NUCLEOTIDE SEQUENCE [LARGE SCALE GENOMIC DNA]</scope>
    <source>
        <strain evidence="2 3">23A</strain>
    </source>
</reference>
<dbReference type="EMBL" id="JBAFVH010000010">
    <property type="protein sequence ID" value="MFG1374166.1"/>
    <property type="molecule type" value="Genomic_DNA"/>
</dbReference>
<evidence type="ECO:0000256" key="1">
    <source>
        <dbReference type="SAM" id="MobiDB-lite"/>
    </source>
</evidence>
<accession>A0ABW6ZZG7</accession>
<sequence length="134" mass="15106">MDAPLYRGLPGRHGAPERGRARRGPAAHHQYWQAGGLPSDDRQLARIACMGASEWKRARPVVAAFFAGGWKHKRMDAELSHAEDVIGKRRAAAHAKHMQMQVHLHVQMMVIRAFHNHHHHHNHQGILHHPPSVG</sequence>
<evidence type="ECO:0000313" key="3">
    <source>
        <dbReference type="Proteomes" id="UP001604002"/>
    </source>
</evidence>
<name>A0ABW6ZZG7_9HYPH</name>